<dbReference type="PROSITE" id="PS51318">
    <property type="entry name" value="TAT"/>
    <property type="match status" value="1"/>
</dbReference>
<evidence type="ECO:0000256" key="5">
    <source>
        <dbReference type="SAM" id="MobiDB-lite"/>
    </source>
</evidence>
<keyword evidence="9" id="KW-1185">Reference proteome</keyword>
<evidence type="ECO:0000313" key="9">
    <source>
        <dbReference type="Proteomes" id="UP000185434"/>
    </source>
</evidence>
<keyword evidence="3" id="KW-0408">Iron</keyword>
<proteinExistence type="predicted"/>
<dbReference type="GO" id="GO:0051537">
    <property type="term" value="F:2 iron, 2 sulfur cluster binding"/>
    <property type="evidence" value="ECO:0007669"/>
    <property type="project" value="UniProtKB-KW"/>
</dbReference>
<reference evidence="8 9" key="1">
    <citation type="submission" date="2014-08" db="EMBL/GenBank/DDBJ databases">
        <title>Complete genome sequence of Corynebacterium frankenforstense ST18(T) (=DSM 45800(T)), isolated from raw cow milk.</title>
        <authorList>
            <person name="Ruckert C."/>
            <person name="Albersmeier A."/>
            <person name="Winkler A."/>
            <person name="Lipski A."/>
            <person name="Kalinowski J."/>
        </authorList>
    </citation>
    <scope>NUCLEOTIDE SEQUENCE [LARGE SCALE GENOMIC DNA]</scope>
    <source>
        <strain evidence="8 9">ST18</strain>
    </source>
</reference>
<dbReference type="GO" id="GO:0004497">
    <property type="term" value="F:monooxygenase activity"/>
    <property type="evidence" value="ECO:0007669"/>
    <property type="project" value="UniProtKB-ARBA"/>
</dbReference>
<dbReference type="InterPro" id="IPR036922">
    <property type="entry name" value="Rieske_2Fe-2S_sf"/>
</dbReference>
<dbReference type="SUPFAM" id="SSF50022">
    <property type="entry name" value="ISP domain"/>
    <property type="match status" value="1"/>
</dbReference>
<dbReference type="PROSITE" id="PS51257">
    <property type="entry name" value="PROKAR_LIPOPROTEIN"/>
    <property type="match status" value="1"/>
</dbReference>
<accession>A0A1L7CVA1</accession>
<dbReference type="Proteomes" id="UP000185434">
    <property type="component" value="Chromosome"/>
</dbReference>
<evidence type="ECO:0000256" key="4">
    <source>
        <dbReference type="ARBA" id="ARBA00023014"/>
    </source>
</evidence>
<feature type="chain" id="PRO_5012611624" evidence="6">
    <location>
        <begin position="25"/>
        <end position="123"/>
    </location>
</feature>
<dbReference type="InterPro" id="IPR006311">
    <property type="entry name" value="TAT_signal"/>
</dbReference>
<keyword evidence="1" id="KW-0001">2Fe-2S</keyword>
<feature type="signal peptide" evidence="6">
    <location>
        <begin position="1"/>
        <end position="24"/>
    </location>
</feature>
<dbReference type="PROSITE" id="PS51296">
    <property type="entry name" value="RIESKE"/>
    <property type="match status" value="1"/>
</dbReference>
<organism evidence="8 9">
    <name type="scientific">Corynebacterium frankenforstense DSM 45800</name>
    <dbReference type="NCBI Taxonomy" id="1437875"/>
    <lineage>
        <taxon>Bacteria</taxon>
        <taxon>Bacillati</taxon>
        <taxon>Actinomycetota</taxon>
        <taxon>Actinomycetes</taxon>
        <taxon>Mycobacteriales</taxon>
        <taxon>Corynebacteriaceae</taxon>
        <taxon>Corynebacterium</taxon>
    </lineage>
</organism>
<name>A0A1L7CVA1_9CORY</name>
<evidence type="ECO:0000256" key="6">
    <source>
        <dbReference type="SAM" id="SignalP"/>
    </source>
</evidence>
<evidence type="ECO:0000256" key="2">
    <source>
        <dbReference type="ARBA" id="ARBA00022723"/>
    </source>
</evidence>
<dbReference type="InterPro" id="IPR017941">
    <property type="entry name" value="Rieske_2Fe-2S"/>
</dbReference>
<dbReference type="STRING" id="1437875.CFRA_11460"/>
<dbReference type="GO" id="GO:0046872">
    <property type="term" value="F:metal ion binding"/>
    <property type="evidence" value="ECO:0007669"/>
    <property type="project" value="UniProtKB-KW"/>
</dbReference>
<dbReference type="RefSeq" id="WP_075664734.1">
    <property type="nucleotide sequence ID" value="NZ_CP009247.1"/>
</dbReference>
<keyword evidence="6" id="KW-0732">Signal</keyword>
<dbReference type="CDD" id="cd03467">
    <property type="entry name" value="Rieske"/>
    <property type="match status" value="1"/>
</dbReference>
<dbReference type="OrthoDB" id="25106at2"/>
<feature type="region of interest" description="Disordered" evidence="5">
    <location>
        <begin position="103"/>
        <end position="123"/>
    </location>
</feature>
<dbReference type="Gene3D" id="2.102.10.10">
    <property type="entry name" value="Rieske [2Fe-2S] iron-sulphur domain"/>
    <property type="match status" value="1"/>
</dbReference>
<evidence type="ECO:0000256" key="3">
    <source>
        <dbReference type="ARBA" id="ARBA00023004"/>
    </source>
</evidence>
<feature type="domain" description="Rieske" evidence="7">
    <location>
        <begin position="31"/>
        <end position="121"/>
    </location>
</feature>
<sequence>MTHTCSRRLFLLGSATTFAGAFLAACGSKEPEEVPAADVPVGSAVIVGDFIIAQPTAGEYKAYSTLCPHANQHIDEVQGDKVRCPGHGSMFSISDGAVLNGPARDPLTEAQISENGDTLAVTD</sequence>
<dbReference type="GO" id="GO:0016705">
    <property type="term" value="F:oxidoreductase activity, acting on paired donors, with incorporation or reduction of molecular oxygen"/>
    <property type="evidence" value="ECO:0007669"/>
    <property type="project" value="UniProtKB-ARBA"/>
</dbReference>
<gene>
    <name evidence="8" type="ORF">CFRA_11460</name>
</gene>
<keyword evidence="4" id="KW-0411">Iron-sulfur</keyword>
<keyword evidence="2" id="KW-0479">Metal-binding</keyword>
<dbReference type="Pfam" id="PF00355">
    <property type="entry name" value="Rieske"/>
    <property type="match status" value="1"/>
</dbReference>
<dbReference type="KEGG" id="cfk:CFRA_11460"/>
<evidence type="ECO:0000256" key="1">
    <source>
        <dbReference type="ARBA" id="ARBA00022714"/>
    </source>
</evidence>
<dbReference type="AlphaFoldDB" id="A0A1L7CVA1"/>
<protein>
    <submittedName>
        <fullName evidence="8">Iron-sulfur protein</fullName>
    </submittedName>
</protein>
<evidence type="ECO:0000313" key="8">
    <source>
        <dbReference type="EMBL" id="APT89738.1"/>
    </source>
</evidence>
<dbReference type="EMBL" id="CP009247">
    <property type="protein sequence ID" value="APT89738.1"/>
    <property type="molecule type" value="Genomic_DNA"/>
</dbReference>
<evidence type="ECO:0000259" key="7">
    <source>
        <dbReference type="PROSITE" id="PS51296"/>
    </source>
</evidence>